<dbReference type="EMBL" id="JBHLWN010000101">
    <property type="protein sequence ID" value="MFC0215657.1"/>
    <property type="molecule type" value="Genomic_DNA"/>
</dbReference>
<evidence type="ECO:0000313" key="2">
    <source>
        <dbReference type="Proteomes" id="UP001589776"/>
    </source>
</evidence>
<comment type="caution">
    <text evidence="1">The sequence shown here is derived from an EMBL/GenBank/DDBJ whole genome shotgun (WGS) entry which is preliminary data.</text>
</comment>
<dbReference type="InterPro" id="IPR003737">
    <property type="entry name" value="GlcNAc_PI_deacetylase-related"/>
</dbReference>
<proteinExistence type="predicted"/>
<gene>
    <name evidence="1" type="ORF">ACFFK0_24985</name>
</gene>
<dbReference type="Proteomes" id="UP001589776">
    <property type="component" value="Unassembled WGS sequence"/>
</dbReference>
<reference evidence="1 2" key="1">
    <citation type="submission" date="2024-09" db="EMBL/GenBank/DDBJ databases">
        <authorList>
            <person name="Sun Q."/>
            <person name="Mori K."/>
        </authorList>
    </citation>
    <scope>NUCLEOTIDE SEQUENCE [LARGE SCALE GENOMIC DNA]</scope>
    <source>
        <strain evidence="1 2">CCM 7759</strain>
    </source>
</reference>
<dbReference type="PANTHER" id="PTHR12993">
    <property type="entry name" value="N-ACETYLGLUCOSAMINYL-PHOSPHATIDYLINOSITOL DE-N-ACETYLASE-RELATED"/>
    <property type="match status" value="1"/>
</dbReference>
<dbReference type="PANTHER" id="PTHR12993:SF11">
    <property type="entry name" value="N-ACETYLGLUCOSAMINYL-PHOSPHATIDYLINOSITOL DE-N-ACETYLASE"/>
    <property type="match status" value="1"/>
</dbReference>
<name>A0ABV6DSN8_9BACL</name>
<dbReference type="Gene3D" id="3.40.50.10320">
    <property type="entry name" value="LmbE-like"/>
    <property type="match status" value="1"/>
</dbReference>
<dbReference type="RefSeq" id="WP_377473114.1">
    <property type="nucleotide sequence ID" value="NZ_JBHLWN010000101.1"/>
</dbReference>
<accession>A0ABV6DSN8</accession>
<evidence type="ECO:0000313" key="1">
    <source>
        <dbReference type="EMBL" id="MFC0215657.1"/>
    </source>
</evidence>
<dbReference type="SUPFAM" id="SSF102588">
    <property type="entry name" value="LmbE-like"/>
    <property type="match status" value="1"/>
</dbReference>
<protein>
    <submittedName>
        <fullName evidence="1">PIG-L family deacetylase</fullName>
    </submittedName>
</protein>
<dbReference type="Pfam" id="PF02585">
    <property type="entry name" value="PIG-L"/>
    <property type="match status" value="1"/>
</dbReference>
<dbReference type="InterPro" id="IPR024078">
    <property type="entry name" value="LmbE-like_dom_sf"/>
</dbReference>
<keyword evidence="2" id="KW-1185">Reference proteome</keyword>
<organism evidence="1 2">
    <name type="scientific">Paenibacillus chartarius</name>
    <dbReference type="NCBI Taxonomy" id="747481"/>
    <lineage>
        <taxon>Bacteria</taxon>
        <taxon>Bacillati</taxon>
        <taxon>Bacillota</taxon>
        <taxon>Bacilli</taxon>
        <taxon>Bacillales</taxon>
        <taxon>Paenibacillaceae</taxon>
        <taxon>Paenibacillus</taxon>
    </lineage>
</organism>
<sequence>MTSSTLRMLLVLAHPDDETFIFGGTIAKYAEQGVEISLVCATKGEMGRRMGNPPFVNRETMPLLREGELREACRLLGIRELHFLGLRDKLVECEPVDRLAGTVAAHIHRHRPHIVLTFHERIGGHPDHCAIGRATRVACESLRVVYPELRLYYISFGEAMKRPERYGFCREQVTRIDISAYRKAKMLAFRAHRSQTELDRGLWGPDEEVARQFGTTEYFIQAEPPFSPGENDLFSGFR</sequence>